<sequence length="375" mass="40208">MTVVGIGGIVACGSMGRAHGASALDFDEGGYRVESATVKVGRTRKTVKYRLYSGVPYAADPVDPAREKLSVRVPVEVDGMAIDPGRAPIIMNTASGDVEPVAENRIALASGLVVVTSRVRDTAWNGIVDLKAAVRYVHHNKGRLPGDVGRIVASGSGKAGGLAALAGASAGRGQYDDDLRRIGAARSSDRIYAVAANMPVTEIGKADLAYDRNLLLAKYLEPAGARYLKRLPEDDRSLYLKRNSWIDWMHGRISFAYDDLLDLLDQVGNRRAKGLAASAKPAPVLRSAMDFVRQRNPQRARHWWLRTGTDGTDVPLTVIGSLTTGLRSLGDDVDVDWDATVNRGDTVNRDDSADMGTAVASQAVAWIDGTVARRS</sequence>
<name>A0A3M2MBY6_9ACTN</name>
<evidence type="ECO:0000313" key="2">
    <source>
        <dbReference type="Proteomes" id="UP000282674"/>
    </source>
</evidence>
<gene>
    <name evidence="1" type="ORF">EBO15_04965</name>
</gene>
<dbReference type="AlphaFoldDB" id="A0A3M2MBY6"/>
<dbReference type="Gene3D" id="3.40.50.1820">
    <property type="entry name" value="alpha/beta hydrolase"/>
    <property type="match status" value="2"/>
</dbReference>
<evidence type="ECO:0008006" key="3">
    <source>
        <dbReference type="Google" id="ProtNLM"/>
    </source>
</evidence>
<accession>A0A3M2MBY6</accession>
<proteinExistence type="predicted"/>
<dbReference type="SUPFAM" id="SSF53474">
    <property type="entry name" value="alpha/beta-Hydrolases"/>
    <property type="match status" value="1"/>
</dbReference>
<comment type="caution">
    <text evidence="1">The sequence shown here is derived from an EMBL/GenBank/DDBJ whole genome shotgun (WGS) entry which is preliminary data.</text>
</comment>
<dbReference type="EMBL" id="RFFG01000006">
    <property type="protein sequence ID" value="RMI46976.1"/>
    <property type="molecule type" value="Genomic_DNA"/>
</dbReference>
<protein>
    <recommendedName>
        <fullName evidence="3">Triacylglycerol lipase</fullName>
    </recommendedName>
</protein>
<keyword evidence="2" id="KW-1185">Reference proteome</keyword>
<organism evidence="1 2">
    <name type="scientific">Actinomadura harenae</name>
    <dbReference type="NCBI Taxonomy" id="2483351"/>
    <lineage>
        <taxon>Bacteria</taxon>
        <taxon>Bacillati</taxon>
        <taxon>Actinomycetota</taxon>
        <taxon>Actinomycetes</taxon>
        <taxon>Streptosporangiales</taxon>
        <taxon>Thermomonosporaceae</taxon>
        <taxon>Actinomadura</taxon>
    </lineage>
</organism>
<dbReference type="Proteomes" id="UP000282674">
    <property type="component" value="Unassembled WGS sequence"/>
</dbReference>
<reference evidence="1 2" key="1">
    <citation type="submission" date="2018-10" db="EMBL/GenBank/DDBJ databases">
        <title>Isolation from soil.</title>
        <authorList>
            <person name="Hu J."/>
        </authorList>
    </citation>
    <scope>NUCLEOTIDE SEQUENCE [LARGE SCALE GENOMIC DNA]</scope>
    <source>
        <strain evidence="1 2">NEAU-Ht49</strain>
    </source>
</reference>
<dbReference type="InterPro" id="IPR029058">
    <property type="entry name" value="AB_hydrolase_fold"/>
</dbReference>
<evidence type="ECO:0000313" key="1">
    <source>
        <dbReference type="EMBL" id="RMI46976.1"/>
    </source>
</evidence>